<dbReference type="PANTHER" id="PTHR34580:SF1">
    <property type="entry name" value="PROTEIN PAFC"/>
    <property type="match status" value="1"/>
</dbReference>
<organism evidence="4 5">
    <name type="scientific">Ilumatobacter fluminis</name>
    <dbReference type="NCBI Taxonomy" id="467091"/>
    <lineage>
        <taxon>Bacteria</taxon>
        <taxon>Bacillati</taxon>
        <taxon>Actinomycetota</taxon>
        <taxon>Acidimicrobiia</taxon>
        <taxon>Acidimicrobiales</taxon>
        <taxon>Ilumatobacteraceae</taxon>
        <taxon>Ilumatobacter</taxon>
    </lineage>
</organism>
<keyword evidence="4" id="KW-0647">Proteasome</keyword>
<dbReference type="PIRSF" id="PIRSF016838">
    <property type="entry name" value="PafC"/>
    <property type="match status" value="1"/>
</dbReference>
<dbReference type="InterPro" id="IPR051534">
    <property type="entry name" value="CBASS_pafABC_assoc_protein"/>
</dbReference>
<dbReference type="Pfam" id="PF19187">
    <property type="entry name" value="HTH_PafC"/>
    <property type="match status" value="1"/>
</dbReference>
<gene>
    <name evidence="4" type="ORF">BDK89_3241</name>
</gene>
<dbReference type="AlphaFoldDB" id="A0A4R7I329"/>
<dbReference type="PANTHER" id="PTHR34580">
    <property type="match status" value="1"/>
</dbReference>
<dbReference type="Proteomes" id="UP000294558">
    <property type="component" value="Unassembled WGS sequence"/>
</dbReference>
<evidence type="ECO:0000259" key="1">
    <source>
        <dbReference type="Pfam" id="PF13280"/>
    </source>
</evidence>
<protein>
    <submittedName>
        <fullName evidence="4">Proteasome accessory factor C</fullName>
    </submittedName>
</protein>
<dbReference type="InterPro" id="IPR043839">
    <property type="entry name" value="PafC_HTH"/>
</dbReference>
<name>A0A4R7I329_9ACTN</name>
<comment type="caution">
    <text evidence="4">The sequence shown here is derived from an EMBL/GenBank/DDBJ whole genome shotgun (WGS) entry which is preliminary data.</text>
</comment>
<keyword evidence="5" id="KW-1185">Reference proteome</keyword>
<accession>A0A4R7I329</accession>
<evidence type="ECO:0000259" key="2">
    <source>
        <dbReference type="Pfam" id="PF19187"/>
    </source>
</evidence>
<dbReference type="InterPro" id="IPR028349">
    <property type="entry name" value="PafC-like"/>
</dbReference>
<sequence length="315" mass="34958">MSRRGPRGAEDRLRRLLVMLPWLMERGEVPVAEAADHFGLSENDVARDLELAAMCGLPPFVDEMIDVFIDDGMIWVGVPRLFTRPLRLNSVEAWELLAAGRAAMQLPGADPDGPLGRGLDKLARALGEDDTNRIRVELERPESADRLADAIAAAERLRIDYWSASRDEVTERSIVPRQLFTDRGEWYVSADDDRSGEVRTFRIDRIESVESTGETGVAGDGALPTPGEWFVDADIPRAIVRLAPDALWIVERYPFDAVGEPDADGWVEATLPVASLRWFVRTMLRLGPGAEIVEPADLADAVREAARSVLARYRS</sequence>
<reference evidence="4 5" key="1">
    <citation type="submission" date="2019-03" db="EMBL/GenBank/DDBJ databases">
        <title>Sequencing the genomes of 1000 actinobacteria strains.</title>
        <authorList>
            <person name="Klenk H.-P."/>
        </authorList>
    </citation>
    <scope>NUCLEOTIDE SEQUENCE [LARGE SCALE GENOMIC DNA]</scope>
    <source>
        <strain evidence="4 5">DSM 18936</strain>
    </source>
</reference>
<feature type="domain" description="WYL" evidence="1">
    <location>
        <begin position="145"/>
        <end position="210"/>
    </location>
</feature>
<evidence type="ECO:0000313" key="5">
    <source>
        <dbReference type="Proteomes" id="UP000294558"/>
    </source>
</evidence>
<dbReference type="PROSITE" id="PS52050">
    <property type="entry name" value="WYL"/>
    <property type="match status" value="1"/>
</dbReference>
<dbReference type="Pfam" id="PF13280">
    <property type="entry name" value="WYL"/>
    <property type="match status" value="1"/>
</dbReference>
<dbReference type="InterPro" id="IPR057727">
    <property type="entry name" value="WCX_dom"/>
</dbReference>
<feature type="domain" description="WCX" evidence="3">
    <location>
        <begin position="237"/>
        <end position="309"/>
    </location>
</feature>
<proteinExistence type="predicted"/>
<dbReference type="Pfam" id="PF25583">
    <property type="entry name" value="WCX"/>
    <property type="match status" value="1"/>
</dbReference>
<dbReference type="GO" id="GO:0000502">
    <property type="term" value="C:proteasome complex"/>
    <property type="evidence" value="ECO:0007669"/>
    <property type="project" value="UniProtKB-KW"/>
</dbReference>
<feature type="domain" description="PafC HTH" evidence="2">
    <location>
        <begin position="11"/>
        <end position="123"/>
    </location>
</feature>
<dbReference type="EMBL" id="SOAU01000001">
    <property type="protein sequence ID" value="TDT17630.1"/>
    <property type="molecule type" value="Genomic_DNA"/>
</dbReference>
<evidence type="ECO:0000259" key="3">
    <source>
        <dbReference type="Pfam" id="PF25583"/>
    </source>
</evidence>
<evidence type="ECO:0000313" key="4">
    <source>
        <dbReference type="EMBL" id="TDT17630.1"/>
    </source>
</evidence>
<dbReference type="InterPro" id="IPR026881">
    <property type="entry name" value="WYL_dom"/>
</dbReference>